<keyword evidence="2" id="KW-0812">Transmembrane</keyword>
<dbReference type="RefSeq" id="WP_105050699.1">
    <property type="nucleotide sequence ID" value="NZ_BMYG01000005.1"/>
</dbReference>
<feature type="transmembrane region" description="Helical" evidence="2">
    <location>
        <begin position="96"/>
        <end position="119"/>
    </location>
</feature>
<name>A0A2S7UQP1_9GAMM</name>
<organism evidence="3 4">
    <name type="scientific">Psychrosphaera saromensis</name>
    <dbReference type="NCBI Taxonomy" id="716813"/>
    <lineage>
        <taxon>Bacteria</taxon>
        <taxon>Pseudomonadati</taxon>
        <taxon>Pseudomonadota</taxon>
        <taxon>Gammaproteobacteria</taxon>
        <taxon>Alteromonadales</taxon>
        <taxon>Pseudoalteromonadaceae</taxon>
        <taxon>Psychrosphaera</taxon>
    </lineage>
</organism>
<gene>
    <name evidence="3" type="ORF">BTO11_00275</name>
</gene>
<dbReference type="OrthoDB" id="6315319at2"/>
<feature type="transmembrane region" description="Helical" evidence="2">
    <location>
        <begin position="139"/>
        <end position="160"/>
    </location>
</feature>
<keyword evidence="2" id="KW-0472">Membrane</keyword>
<protein>
    <recommendedName>
        <fullName evidence="5">DUF624 domain-containing protein</fullName>
    </recommendedName>
</protein>
<feature type="region of interest" description="Disordered" evidence="1">
    <location>
        <begin position="247"/>
        <end position="271"/>
    </location>
</feature>
<dbReference type="Proteomes" id="UP000239007">
    <property type="component" value="Unassembled WGS sequence"/>
</dbReference>
<accession>A0A2S7UQP1</accession>
<keyword evidence="4" id="KW-1185">Reference proteome</keyword>
<reference evidence="3 4" key="1">
    <citation type="submission" date="2016-12" db="EMBL/GenBank/DDBJ databases">
        <title>Diversity of luminous bacteria.</title>
        <authorList>
            <person name="Yoshizawa S."/>
            <person name="Kogure K."/>
        </authorList>
    </citation>
    <scope>NUCLEOTIDE SEQUENCE [LARGE SCALE GENOMIC DNA]</scope>
    <source>
        <strain evidence="3 4">SA4-48</strain>
    </source>
</reference>
<feature type="compositionally biased region" description="Polar residues" evidence="1">
    <location>
        <begin position="261"/>
        <end position="271"/>
    </location>
</feature>
<evidence type="ECO:0000313" key="4">
    <source>
        <dbReference type="Proteomes" id="UP000239007"/>
    </source>
</evidence>
<evidence type="ECO:0000256" key="1">
    <source>
        <dbReference type="SAM" id="MobiDB-lite"/>
    </source>
</evidence>
<sequence>MKLVVTKTKTLNAFTWIKQGWSLFTLQPGPFMAMSAIIIAISFLGNLNAIFGVVVIFMMPFLSAGFYQCASRAEKGESITAVDIFAYFSQIQTHRVFIHLAFVSIVLSIPMTQIAVSVAADVQAMIEGVGTIDFNNASLLVVLMWLNFMLLAFALPAAWISPETDVLTLLKQSFKACWINVLPLTIYGFMIMALILISMPIILVGWLVMYSVSVLSFYQMFLSIYQPETPIKHKTIITNGAGEIVKDDETDVSSEQDTDNEQVSKNNTPDN</sequence>
<feature type="transmembrane region" description="Helical" evidence="2">
    <location>
        <begin position="181"/>
        <end position="201"/>
    </location>
</feature>
<keyword evidence="2" id="KW-1133">Transmembrane helix</keyword>
<proteinExistence type="predicted"/>
<evidence type="ECO:0008006" key="5">
    <source>
        <dbReference type="Google" id="ProtNLM"/>
    </source>
</evidence>
<dbReference type="AlphaFoldDB" id="A0A2S7UQP1"/>
<feature type="compositionally biased region" description="Acidic residues" evidence="1">
    <location>
        <begin position="247"/>
        <end position="260"/>
    </location>
</feature>
<evidence type="ECO:0000313" key="3">
    <source>
        <dbReference type="EMBL" id="PQJ52243.1"/>
    </source>
</evidence>
<comment type="caution">
    <text evidence="3">The sequence shown here is derived from an EMBL/GenBank/DDBJ whole genome shotgun (WGS) entry which is preliminary data.</text>
</comment>
<evidence type="ECO:0000256" key="2">
    <source>
        <dbReference type="SAM" id="Phobius"/>
    </source>
</evidence>
<feature type="transmembrane region" description="Helical" evidence="2">
    <location>
        <begin position="207"/>
        <end position="225"/>
    </location>
</feature>
<dbReference type="EMBL" id="MSCH01000003">
    <property type="protein sequence ID" value="PQJ52243.1"/>
    <property type="molecule type" value="Genomic_DNA"/>
</dbReference>